<gene>
    <name evidence="3" type="ORF">FD29_GL002085</name>
</gene>
<evidence type="ECO:0000259" key="1">
    <source>
        <dbReference type="Pfam" id="PF13280"/>
    </source>
</evidence>
<dbReference type="Pfam" id="PF13280">
    <property type="entry name" value="WYL"/>
    <property type="match status" value="1"/>
</dbReference>
<dbReference type="EMBL" id="AZEZ01000006">
    <property type="protein sequence ID" value="KRL45743.1"/>
    <property type="molecule type" value="Genomic_DNA"/>
</dbReference>
<dbReference type="AlphaFoldDB" id="A0A0R1QLW1"/>
<comment type="caution">
    <text evidence="3">The sequence shown here is derived from an EMBL/GenBank/DDBJ whole genome shotgun (WGS) entry which is preliminary data.</text>
</comment>
<dbReference type="PATRIC" id="fig|1423770.3.peg.2142"/>
<accession>A0A0R1QLW1</accession>
<dbReference type="Proteomes" id="UP000050872">
    <property type="component" value="Unassembled WGS sequence"/>
</dbReference>
<sequence length="307" mass="35751">MRLIQGEKINSKDAARSYDVTKRTIYRDLQIIRENPIFNDNYHMEFDESHENRFAVKDEGININEILTIIQILIGVRALAKPEPKEIIYHLRDLVSVKDQAKIDRLLKTEYLPVKSNGNLLSRIGEFTDFIRLQTEIEFTYQGSLRTSDNKRSRQGIPVSLYFSNFYFYVVIFSEAKGSRTYRLDRLISYKKITKSTNILRSKLEDGTTIRNYTYLLNGGRKSYFKIQCWTYPQTALDRLPNSRIIKHEPDGSVIIEGYLYLQGLKLWIMSEGTLVKVLEPTSLVNDIKKELRAALKQYDNGDSHGE</sequence>
<evidence type="ECO:0000259" key="2">
    <source>
        <dbReference type="Pfam" id="PF25583"/>
    </source>
</evidence>
<proteinExistence type="predicted"/>
<dbReference type="PROSITE" id="PS52050">
    <property type="entry name" value="WYL"/>
    <property type="match status" value="1"/>
</dbReference>
<organism evidence="3 4">
    <name type="scientific">Companilactobacillus mindensis DSM 14500</name>
    <dbReference type="NCBI Taxonomy" id="1423770"/>
    <lineage>
        <taxon>Bacteria</taxon>
        <taxon>Bacillati</taxon>
        <taxon>Bacillota</taxon>
        <taxon>Bacilli</taxon>
        <taxon>Lactobacillales</taxon>
        <taxon>Lactobacillaceae</taxon>
        <taxon>Companilactobacillus</taxon>
    </lineage>
</organism>
<keyword evidence="4" id="KW-1185">Reference proteome</keyword>
<evidence type="ECO:0000313" key="3">
    <source>
        <dbReference type="EMBL" id="KRL45743.1"/>
    </source>
</evidence>
<dbReference type="PANTHER" id="PTHR34580:SF1">
    <property type="entry name" value="PROTEIN PAFC"/>
    <property type="match status" value="1"/>
</dbReference>
<dbReference type="InterPro" id="IPR051534">
    <property type="entry name" value="CBASS_pafABC_assoc_protein"/>
</dbReference>
<protein>
    <submittedName>
        <fullName evidence="3">Uncharacterized protein</fullName>
    </submittedName>
</protein>
<dbReference type="RefSeq" id="WP_162253409.1">
    <property type="nucleotide sequence ID" value="NZ_AZEZ01000006.1"/>
</dbReference>
<evidence type="ECO:0000313" key="4">
    <source>
        <dbReference type="Proteomes" id="UP000050872"/>
    </source>
</evidence>
<dbReference type="Pfam" id="PF25583">
    <property type="entry name" value="WCX"/>
    <property type="match status" value="1"/>
</dbReference>
<dbReference type="InterPro" id="IPR057727">
    <property type="entry name" value="WCX_dom"/>
</dbReference>
<dbReference type="PANTHER" id="PTHR34580">
    <property type="match status" value="1"/>
</dbReference>
<feature type="domain" description="WCX" evidence="2">
    <location>
        <begin position="239"/>
        <end position="296"/>
    </location>
</feature>
<feature type="domain" description="WYL" evidence="1">
    <location>
        <begin position="131"/>
        <end position="188"/>
    </location>
</feature>
<dbReference type="STRING" id="1423770.FD29_GL002085"/>
<dbReference type="InterPro" id="IPR026881">
    <property type="entry name" value="WYL_dom"/>
</dbReference>
<name>A0A0R1QLW1_9LACO</name>
<reference evidence="3 4" key="1">
    <citation type="journal article" date="2015" name="Genome Announc.">
        <title>Expanding the biotechnology potential of lactobacilli through comparative genomics of 213 strains and associated genera.</title>
        <authorList>
            <person name="Sun Z."/>
            <person name="Harris H.M."/>
            <person name="McCann A."/>
            <person name="Guo C."/>
            <person name="Argimon S."/>
            <person name="Zhang W."/>
            <person name="Yang X."/>
            <person name="Jeffery I.B."/>
            <person name="Cooney J.C."/>
            <person name="Kagawa T.F."/>
            <person name="Liu W."/>
            <person name="Song Y."/>
            <person name="Salvetti E."/>
            <person name="Wrobel A."/>
            <person name="Rasinkangas P."/>
            <person name="Parkhill J."/>
            <person name="Rea M.C."/>
            <person name="O'Sullivan O."/>
            <person name="Ritari J."/>
            <person name="Douillard F.P."/>
            <person name="Paul Ross R."/>
            <person name="Yang R."/>
            <person name="Briner A.E."/>
            <person name="Felis G.E."/>
            <person name="de Vos W.M."/>
            <person name="Barrangou R."/>
            <person name="Klaenhammer T.R."/>
            <person name="Caufield P.W."/>
            <person name="Cui Y."/>
            <person name="Zhang H."/>
            <person name="O'Toole P.W."/>
        </authorList>
    </citation>
    <scope>NUCLEOTIDE SEQUENCE [LARGE SCALE GENOMIC DNA]</scope>
    <source>
        <strain evidence="3 4">DSM 14500</strain>
    </source>
</reference>